<dbReference type="Pfam" id="PF05548">
    <property type="entry name" value="Peptidase_M11"/>
    <property type="match status" value="1"/>
</dbReference>
<feature type="compositionally biased region" description="Low complexity" evidence="1">
    <location>
        <begin position="69"/>
        <end position="85"/>
    </location>
</feature>
<feature type="compositionally biased region" description="Low complexity" evidence="1">
    <location>
        <begin position="93"/>
        <end position="121"/>
    </location>
</feature>
<dbReference type="Proteomes" id="UP000747110">
    <property type="component" value="Unassembled WGS sequence"/>
</dbReference>
<evidence type="ECO:0000313" key="5">
    <source>
        <dbReference type="EMBL" id="GIM06077.1"/>
    </source>
</evidence>
<accession>A0A8J4CKW2</accession>
<feature type="compositionally biased region" description="Low complexity" evidence="1">
    <location>
        <begin position="20"/>
        <end position="48"/>
    </location>
</feature>
<comment type="caution">
    <text evidence="4">The sequence shown here is derived from an EMBL/GenBank/DDBJ whole genome shotgun (WGS) entry which is preliminary data.</text>
</comment>
<feature type="region of interest" description="Disordered" evidence="1">
    <location>
        <begin position="207"/>
        <end position="228"/>
    </location>
</feature>
<evidence type="ECO:0000256" key="2">
    <source>
        <dbReference type="SAM" id="SignalP"/>
    </source>
</evidence>
<dbReference type="EMBL" id="BNCP01000027">
    <property type="protein sequence ID" value="GIL83696.1"/>
    <property type="molecule type" value="Genomic_DNA"/>
</dbReference>
<feature type="compositionally biased region" description="Pro residues" evidence="1">
    <location>
        <begin position="618"/>
        <end position="700"/>
    </location>
</feature>
<feature type="region of interest" description="Disordered" evidence="1">
    <location>
        <begin position="20"/>
        <end position="179"/>
    </location>
</feature>
<dbReference type="AlphaFoldDB" id="A0A8J4CKW2"/>
<name>A0A8J4CKW2_9CHLO</name>
<evidence type="ECO:0000313" key="4">
    <source>
        <dbReference type="EMBL" id="GIL83696.1"/>
    </source>
</evidence>
<sequence>MRRLAFRAALLVMVAIHAARAAPSTTTSSPAKSTNAPGQASKTPSPSNNTPPPAASIKPSPAATPTPSPAAISSPSPAVTSSPRPAATPTPSPAAISSPSPAAISSPGQSSNSPGQGQSSNAPGHSNAPGKTPNAPIEPEAPSGPPDAPAADGGPGQSSNAPGQSSGSPGQSSNAPGQVKKTLQGPLVIVTHELGESWALRNDEDGKVTPIAKGFKPPKDKDKNKKEKDFEPGTVVAMDCNIDGTGTCTPTVDTAPTIVAAVPDYSAYIYQRVLVMILDYSACNLAPGINETTIRSLFLGPNGDGLGGMAQRYNQCSYGRLNLNTTAFQAMVVPQSCSTAVTSSCSWWTISNGADTTAKAMLGTAAFAEFTHYIYVVPPGLNSVCPWAGLALLPGKQIWLQTSGYGVYRWATVMQEALHNYGLWHSWQNGYEYEDYSTAMGRGDACPNAAEISRLGWATPAYGGAAIDSSVLTQPGVSRSFSLPATYITGDGNYLRVLPDWLPTYSLDPSVAKNLYLAVRVPKASDALLGIQYANKLNMHEVNATMDNGYPTTYQYSDRKISFFKSITSLTMANLTNYQLSVYAGSWVSTDTLRVHICRWIASPSECPSLSALEQRPSLPPAPPSPAPPPPNPPPPSPLPPNPPPSPRPPPNPRPPSPPPKPKPPPKPPAPPPKPPSPKPPPPSPAPPPNSPFPPPPFEPSTPNAPAWPGAPTSPDPPSPEPLSPMAPSPDPPSLPPPYPPPPSPPPPSPLPPSPPPPSPQPPENPPPSPPPPSPPPPSPPPPSPPPPSPQPPTPPPPSPRPPRPPPPSPRPPRPPPRPPPSPRPPSPPRRPRSPPL</sequence>
<keyword evidence="2" id="KW-0732">Signal</keyword>
<dbReference type="EMBL" id="BNCQ01000020">
    <property type="protein sequence ID" value="GIM06077.1"/>
    <property type="molecule type" value="Genomic_DNA"/>
</dbReference>
<keyword evidence="6" id="KW-1185">Reference proteome</keyword>
<protein>
    <recommendedName>
        <fullName evidence="3">Peptidase M11 gametolysin domain-containing protein</fullName>
    </recommendedName>
</protein>
<feature type="signal peptide" evidence="2">
    <location>
        <begin position="1"/>
        <end position="21"/>
    </location>
</feature>
<feature type="compositionally biased region" description="Pro residues" evidence="1">
    <location>
        <begin position="712"/>
        <end position="829"/>
    </location>
</feature>
<feature type="compositionally biased region" description="Basic and acidic residues" evidence="1">
    <location>
        <begin position="217"/>
        <end position="228"/>
    </location>
</feature>
<feature type="region of interest" description="Disordered" evidence="1">
    <location>
        <begin position="611"/>
        <end position="837"/>
    </location>
</feature>
<feature type="compositionally biased region" description="Low complexity" evidence="1">
    <location>
        <begin position="149"/>
        <end position="178"/>
    </location>
</feature>
<dbReference type="OrthoDB" id="540537at2759"/>
<feature type="domain" description="Peptidase M11 gametolysin" evidence="3">
    <location>
        <begin position="272"/>
        <end position="577"/>
    </location>
</feature>
<evidence type="ECO:0000256" key="1">
    <source>
        <dbReference type="SAM" id="MobiDB-lite"/>
    </source>
</evidence>
<evidence type="ECO:0000259" key="3">
    <source>
        <dbReference type="Pfam" id="PF05548"/>
    </source>
</evidence>
<evidence type="ECO:0000313" key="6">
    <source>
        <dbReference type="Proteomes" id="UP000747110"/>
    </source>
</evidence>
<organism evidence="4 6">
    <name type="scientific">Volvox reticuliferus</name>
    <dbReference type="NCBI Taxonomy" id="1737510"/>
    <lineage>
        <taxon>Eukaryota</taxon>
        <taxon>Viridiplantae</taxon>
        <taxon>Chlorophyta</taxon>
        <taxon>core chlorophytes</taxon>
        <taxon>Chlorophyceae</taxon>
        <taxon>CS clade</taxon>
        <taxon>Chlamydomonadales</taxon>
        <taxon>Volvocaceae</taxon>
        <taxon>Volvox</taxon>
    </lineage>
</organism>
<gene>
    <name evidence="4" type="ORF">Vretifemale_12433</name>
    <name evidence="5" type="ORF">Vretimale_10491</name>
</gene>
<dbReference type="Proteomes" id="UP000722791">
    <property type="component" value="Unassembled WGS sequence"/>
</dbReference>
<proteinExistence type="predicted"/>
<dbReference type="InterPro" id="IPR008752">
    <property type="entry name" value="Peptidase_M11"/>
</dbReference>
<reference evidence="4" key="1">
    <citation type="journal article" date="2021" name="Proc. Natl. Acad. Sci. U.S.A.">
        <title>Three genomes in the algal genus Volvox reveal the fate of a haploid sex-determining region after a transition to homothallism.</title>
        <authorList>
            <person name="Yamamoto K."/>
            <person name="Hamaji T."/>
            <person name="Kawai-Toyooka H."/>
            <person name="Matsuzaki R."/>
            <person name="Takahashi F."/>
            <person name="Nishimura Y."/>
            <person name="Kawachi M."/>
            <person name="Noguchi H."/>
            <person name="Minakuchi Y."/>
            <person name="Umen J.G."/>
            <person name="Toyoda A."/>
            <person name="Nozaki H."/>
        </authorList>
    </citation>
    <scope>NUCLEOTIDE SEQUENCE</scope>
    <source>
        <strain evidence="5">NIES-3785</strain>
        <strain evidence="4">NIES-3786</strain>
    </source>
</reference>
<feature type="chain" id="PRO_5035391170" description="Peptidase M11 gametolysin domain-containing protein" evidence="2">
    <location>
        <begin position="22"/>
        <end position="837"/>
    </location>
</feature>